<sequence length="81" mass="9122">MAAVFPVPPLAMHLRTGVAMLSYSDDLYFGILTDYNPVADVDQLARGPKPRWPGWWRSASGARPVAVADRCHWWCEDGRFC</sequence>
<evidence type="ECO:0000313" key="2">
    <source>
        <dbReference type="Proteomes" id="UP000020681"/>
    </source>
</evidence>
<dbReference type="EMBL" id="JAOL01000117">
    <property type="protein sequence ID" value="EUA89752.1"/>
    <property type="molecule type" value="Genomic_DNA"/>
</dbReference>
<organism evidence="1 2">
    <name type="scientific">Mycobacterium ulcerans str. Harvey</name>
    <dbReference type="NCBI Taxonomy" id="1299332"/>
    <lineage>
        <taxon>Bacteria</taxon>
        <taxon>Bacillati</taxon>
        <taxon>Actinomycetota</taxon>
        <taxon>Actinomycetes</taxon>
        <taxon>Mycobacteriales</taxon>
        <taxon>Mycobacteriaceae</taxon>
        <taxon>Mycobacterium</taxon>
        <taxon>Mycobacterium ulcerans group</taxon>
    </lineage>
</organism>
<name>A0ABN0QYE1_MYCUL</name>
<keyword evidence="2" id="KW-1185">Reference proteome</keyword>
<gene>
    <name evidence="1" type="ORF">I551_3802</name>
</gene>
<protein>
    <submittedName>
        <fullName evidence="1">Diacylglycerol O-acyltransferase tgs1 domain protein</fullName>
    </submittedName>
</protein>
<accession>A0ABN0QYE1</accession>
<comment type="caution">
    <text evidence="1">The sequence shown here is derived from an EMBL/GenBank/DDBJ whole genome shotgun (WGS) entry which is preliminary data.</text>
</comment>
<reference evidence="1 2" key="1">
    <citation type="submission" date="2014-01" db="EMBL/GenBank/DDBJ databases">
        <authorList>
            <person name="Dobos K."/>
            <person name="Lenaerts A."/>
            <person name="Ordway D."/>
            <person name="DeGroote M.A."/>
            <person name="Parker T."/>
            <person name="Sizemore C."/>
            <person name="Tallon L.J."/>
            <person name="Sadzewicz L.K."/>
            <person name="Sengamalay N."/>
            <person name="Fraser C.M."/>
            <person name="Hine E."/>
            <person name="Shefchek K.A."/>
            <person name="Das S.P."/>
            <person name="Tettelin H."/>
        </authorList>
    </citation>
    <scope>NUCLEOTIDE SEQUENCE [LARGE SCALE GENOMIC DNA]</scope>
    <source>
        <strain evidence="1 2">Harvey</strain>
    </source>
</reference>
<proteinExistence type="predicted"/>
<evidence type="ECO:0000313" key="1">
    <source>
        <dbReference type="EMBL" id="EUA89752.1"/>
    </source>
</evidence>
<dbReference type="Proteomes" id="UP000020681">
    <property type="component" value="Unassembled WGS sequence"/>
</dbReference>